<dbReference type="GO" id="GO:0004386">
    <property type="term" value="F:helicase activity"/>
    <property type="evidence" value="ECO:0007669"/>
    <property type="project" value="InterPro"/>
</dbReference>
<dbReference type="PANTHER" id="PTHR10887">
    <property type="entry name" value="DNA2/NAM7 HELICASE FAMILY"/>
    <property type="match status" value="1"/>
</dbReference>
<dbReference type="InterPro" id="IPR045529">
    <property type="entry name" value="DUF6469"/>
</dbReference>
<dbReference type="InterPro" id="IPR047187">
    <property type="entry name" value="SF1_C_Upf1"/>
</dbReference>
<dbReference type="InterPro" id="IPR045055">
    <property type="entry name" value="DNA2/NAM7-like"/>
</dbReference>
<dbReference type="EMBL" id="JAMZMK010012174">
    <property type="protein sequence ID" value="KAI7724644.1"/>
    <property type="molecule type" value="Genomic_DNA"/>
</dbReference>
<dbReference type="Pfam" id="PF13087">
    <property type="entry name" value="AAA_12"/>
    <property type="match status" value="1"/>
</dbReference>
<sequence length="803" mass="90663">MASFSSWRKPEIKNRELIDVVFAWSITNILDKDFYNGKVSEIPERFSSSTEYTKSFIDPLLEETHAELLSSLNGISRAPTRGISVRSDTRDNKLSNYYVYNVVLEKKSRGETYEPEVGDLIVLTDAKPRRVNDLRPFVIASVQKVQNEDHATTQVLSSKPILFSWDESNKGGKFMYAVNLMNLTTNTRIWQALHSSLDGTNMKMINKVLQTDSMGEERCSICSIEDTKKSVSPDLQEAMCGFGLNTSQQTAVWSCVTARECSHQESVNLIWGPPGTGKTKTKLGDNYQTKDFSVKIGTVDGFQGCEEDVIIISTVTGVGSDSIGFFSQSQRANVALTRARHCLWILGNGDTLKSSSPIWERLVDNAKDRCCYHEANQDECLDRLIKDTIEEHYDGDLEVPKIRSKVYENGWLSNKFGAMRQDRLLHRHGGPAKTIGNVHLMNLTTNSRIWKALHSDFDEKKSMKMINKVLQTDSMGNDRCSICTIKDTKQSVSKNLQEAMCNFKLNSSQENAVWSCITARNCEHQESVNLIWGPPGTGKTKTTGCLLFALWKLKSCTLTCAPTNNAVLEVTKRFMSLVTGSLEYGTYGYGDILVFGNGKRMKIDDFQELSQVFLENRVSALAKCLSPTSGWRSKAESMKRLLKSPKDEYNLYVREFETRNAKEKDAKKEKVIEKKLSFQEFVPKRFNILTEKLTTMVRNLYTHMPTSLVTLQLAKKMMRVISLVQSVDIPVIKLFGFSEETAAMKEFLRIHEELLRETEFGGSKDSAEGGKEWILIKELGGSKDSTEGGREWVLTKSICCNEF</sequence>
<dbReference type="InterPro" id="IPR041679">
    <property type="entry name" value="DNA2/NAM7-like_C"/>
</dbReference>
<gene>
    <name evidence="4" type="ORF">M8C21_006378</name>
</gene>
<organism evidence="4 5">
    <name type="scientific">Ambrosia artemisiifolia</name>
    <name type="common">Common ragweed</name>
    <dbReference type="NCBI Taxonomy" id="4212"/>
    <lineage>
        <taxon>Eukaryota</taxon>
        <taxon>Viridiplantae</taxon>
        <taxon>Streptophyta</taxon>
        <taxon>Embryophyta</taxon>
        <taxon>Tracheophyta</taxon>
        <taxon>Spermatophyta</taxon>
        <taxon>Magnoliopsida</taxon>
        <taxon>eudicotyledons</taxon>
        <taxon>Gunneridae</taxon>
        <taxon>Pentapetalae</taxon>
        <taxon>asterids</taxon>
        <taxon>campanulids</taxon>
        <taxon>Asterales</taxon>
        <taxon>Asteraceae</taxon>
        <taxon>Asteroideae</taxon>
        <taxon>Heliantheae alliance</taxon>
        <taxon>Heliantheae</taxon>
        <taxon>Ambrosia</taxon>
    </lineage>
</organism>
<name>A0AAD5G151_AMBAR</name>
<dbReference type="Gene3D" id="2.40.30.270">
    <property type="match status" value="1"/>
</dbReference>
<feature type="domain" description="DUF6469" evidence="3">
    <location>
        <begin position="110"/>
        <end position="195"/>
    </location>
</feature>
<evidence type="ECO:0000259" key="1">
    <source>
        <dbReference type="Pfam" id="PF13086"/>
    </source>
</evidence>
<comment type="caution">
    <text evidence="4">The sequence shown here is derived from an EMBL/GenBank/DDBJ whole genome shotgun (WGS) entry which is preliminary data.</text>
</comment>
<dbReference type="Gene3D" id="3.40.50.300">
    <property type="entry name" value="P-loop containing nucleotide triphosphate hydrolases"/>
    <property type="match status" value="3"/>
</dbReference>
<dbReference type="Pfam" id="PF13086">
    <property type="entry name" value="AAA_11"/>
    <property type="match status" value="1"/>
</dbReference>
<keyword evidence="5" id="KW-1185">Reference proteome</keyword>
<reference evidence="4" key="1">
    <citation type="submission" date="2022-06" db="EMBL/GenBank/DDBJ databases">
        <title>Uncovering the hologenomic basis of an extraordinary plant invasion.</title>
        <authorList>
            <person name="Bieker V.C."/>
            <person name="Martin M.D."/>
            <person name="Gilbert T."/>
            <person name="Hodgins K."/>
            <person name="Battlay P."/>
            <person name="Petersen B."/>
            <person name="Wilson J."/>
        </authorList>
    </citation>
    <scope>NUCLEOTIDE SEQUENCE</scope>
    <source>
        <strain evidence="4">AA19_3_7</strain>
        <tissue evidence="4">Leaf</tissue>
    </source>
</reference>
<feature type="domain" description="DNA2/NAM7 helicase helicase" evidence="1">
    <location>
        <begin position="504"/>
        <end position="669"/>
    </location>
</feature>
<accession>A0AAD5G151</accession>
<dbReference type="CDD" id="cd18808">
    <property type="entry name" value="SF1_C_Upf1"/>
    <property type="match status" value="1"/>
</dbReference>
<dbReference type="AlphaFoldDB" id="A0AAD5G151"/>
<evidence type="ECO:0000259" key="2">
    <source>
        <dbReference type="Pfam" id="PF13087"/>
    </source>
</evidence>
<evidence type="ECO:0000313" key="5">
    <source>
        <dbReference type="Proteomes" id="UP001206925"/>
    </source>
</evidence>
<feature type="domain" description="DNA2/NAM7 helicase-like C-terminal" evidence="2">
    <location>
        <begin position="288"/>
        <end position="349"/>
    </location>
</feature>
<dbReference type="SUPFAM" id="SSF52540">
    <property type="entry name" value="P-loop containing nucleoside triphosphate hydrolases"/>
    <property type="match status" value="3"/>
</dbReference>
<evidence type="ECO:0000259" key="3">
    <source>
        <dbReference type="Pfam" id="PF20073"/>
    </source>
</evidence>
<dbReference type="InterPro" id="IPR027417">
    <property type="entry name" value="P-loop_NTPase"/>
</dbReference>
<dbReference type="Pfam" id="PF20073">
    <property type="entry name" value="DUF6469"/>
    <property type="match status" value="1"/>
</dbReference>
<dbReference type="Proteomes" id="UP001206925">
    <property type="component" value="Unassembled WGS sequence"/>
</dbReference>
<dbReference type="PANTHER" id="PTHR10887:SF442">
    <property type="entry name" value="DNA HELICASE"/>
    <property type="match status" value="1"/>
</dbReference>
<protein>
    <submittedName>
        <fullName evidence="4">Uncharacterized protein</fullName>
    </submittedName>
</protein>
<evidence type="ECO:0000313" key="4">
    <source>
        <dbReference type="EMBL" id="KAI7724644.1"/>
    </source>
</evidence>
<proteinExistence type="predicted"/>
<dbReference type="InterPro" id="IPR041677">
    <property type="entry name" value="DNA2/NAM7_AAA_11"/>
</dbReference>